<dbReference type="Proteomes" id="UP000092154">
    <property type="component" value="Unassembled WGS sequence"/>
</dbReference>
<name>A0A1B7N751_9AGAM</name>
<dbReference type="OrthoDB" id="5588846at2759"/>
<reference evidence="2 3" key="1">
    <citation type="submission" date="2016-06" db="EMBL/GenBank/DDBJ databases">
        <title>Comparative genomics of the ectomycorrhizal sister species Rhizopogon vinicolor and Rhizopogon vesiculosus (Basidiomycota: Boletales) reveals a divergence of the mating type B locus.</title>
        <authorList>
            <consortium name="DOE Joint Genome Institute"/>
            <person name="Mujic A.B."/>
            <person name="Kuo A."/>
            <person name="Tritt A."/>
            <person name="Lipzen A."/>
            <person name="Chen C."/>
            <person name="Johnson J."/>
            <person name="Sharma A."/>
            <person name="Barry K."/>
            <person name="Grigoriev I.V."/>
            <person name="Spatafora J.W."/>
        </authorList>
    </citation>
    <scope>NUCLEOTIDE SEQUENCE [LARGE SCALE GENOMIC DNA]</scope>
    <source>
        <strain evidence="2 3">AM-OR11-026</strain>
    </source>
</reference>
<dbReference type="EMBL" id="KV448203">
    <property type="protein sequence ID" value="OAX40695.1"/>
    <property type="molecule type" value="Genomic_DNA"/>
</dbReference>
<evidence type="ECO:0000313" key="2">
    <source>
        <dbReference type="EMBL" id="OAX40695.1"/>
    </source>
</evidence>
<dbReference type="STRING" id="1314800.A0A1B7N751"/>
<feature type="region of interest" description="Disordered" evidence="1">
    <location>
        <begin position="1"/>
        <end position="26"/>
    </location>
</feature>
<organism evidence="2 3">
    <name type="scientific">Rhizopogon vinicolor AM-OR11-026</name>
    <dbReference type="NCBI Taxonomy" id="1314800"/>
    <lineage>
        <taxon>Eukaryota</taxon>
        <taxon>Fungi</taxon>
        <taxon>Dikarya</taxon>
        <taxon>Basidiomycota</taxon>
        <taxon>Agaricomycotina</taxon>
        <taxon>Agaricomycetes</taxon>
        <taxon>Agaricomycetidae</taxon>
        <taxon>Boletales</taxon>
        <taxon>Suillineae</taxon>
        <taxon>Rhizopogonaceae</taxon>
        <taxon>Rhizopogon</taxon>
    </lineage>
</organism>
<dbReference type="InParanoid" id="A0A1B7N751"/>
<gene>
    <name evidence="2" type="ORF">K503DRAFT_798598</name>
</gene>
<accession>A0A1B7N751</accession>
<proteinExistence type="predicted"/>
<sequence>MSNHQIALAPPSPHFESEEGNFSGYSDKELSSIYEDSLEITPTQQPVEVKPSETQRGLHVKSCLRDPAISAPRAFPIHAIGLLHKYEAFGFPAPVKSYTRVTPSLFSVRPAPSSPSTSSTPQIPLGRVAAHAQAWDLFAHVRYVAHPTPDAHL</sequence>
<keyword evidence="3" id="KW-1185">Reference proteome</keyword>
<protein>
    <submittedName>
        <fullName evidence="2">Uncharacterized protein</fullName>
    </submittedName>
</protein>
<dbReference type="AlphaFoldDB" id="A0A1B7N751"/>
<evidence type="ECO:0000256" key="1">
    <source>
        <dbReference type="SAM" id="MobiDB-lite"/>
    </source>
</evidence>
<evidence type="ECO:0000313" key="3">
    <source>
        <dbReference type="Proteomes" id="UP000092154"/>
    </source>
</evidence>